<dbReference type="Pfam" id="PF13966">
    <property type="entry name" value="zf-RVT"/>
    <property type="match status" value="1"/>
</dbReference>
<dbReference type="InterPro" id="IPR037039">
    <property type="entry name" value="CM_AroQ_sf_eucaryotic"/>
</dbReference>
<comment type="catalytic activity">
    <reaction evidence="1">
        <text>chorismate = prephenate</text>
        <dbReference type="Rhea" id="RHEA:13897"/>
        <dbReference type="ChEBI" id="CHEBI:29748"/>
        <dbReference type="ChEBI" id="CHEBI:29934"/>
        <dbReference type="EC" id="5.4.99.5"/>
    </reaction>
</comment>
<proteinExistence type="predicted"/>
<dbReference type="SUPFAM" id="SSF48600">
    <property type="entry name" value="Chorismate mutase II"/>
    <property type="match status" value="1"/>
</dbReference>
<sequence length="344" mass="40086">MDIPGLNAFGPKSPSQRDGKIYFNVKELMKEALVADAISASNWALPNPRSEQEVTLHSYLTTISLPLPIDVSDVFEWRAADFPLNEFNSRATWEVLRPRQPIQDWHDVVWFKGALPKHAFTMWVANYDRLPTRARLASWNLLVPATCPLCASHAETRDHLFLSCRYANDIWSYVFARCNPPPRRFTEWSELLSWIRATHSRRLQLLRKLASQAVIFHIWKQRNNLIHNNDALPASTVFRSIDKEMKNIISSRRSQKVFSSLMDKDALMDMLTFLTVEEAIKKRVEIKTRTYGQEVKVGRMEEKEEEEESQVYKISPILVGHLYGDWIMPLTKEVQVEYLLRRLD</sequence>
<reference evidence="6" key="2">
    <citation type="submission" date="2025-08" db="UniProtKB">
        <authorList>
            <consortium name="RefSeq"/>
        </authorList>
    </citation>
    <scope>IDENTIFICATION</scope>
    <source>
        <tissue evidence="6">Leaf</tissue>
    </source>
</reference>
<dbReference type="PANTHER" id="PTHR21145">
    <property type="entry name" value="CHORISMATE MUTASE"/>
    <property type="match status" value="1"/>
</dbReference>
<gene>
    <name evidence="6" type="primary">LOC130495600</name>
</gene>
<dbReference type="GO" id="GO:0009073">
    <property type="term" value="P:aromatic amino acid family biosynthetic process"/>
    <property type="evidence" value="ECO:0007669"/>
    <property type="project" value="InterPro"/>
</dbReference>
<dbReference type="KEGG" id="rsz:130495600"/>
<dbReference type="PROSITE" id="PS51169">
    <property type="entry name" value="CHORISMATE_MUT_3"/>
    <property type="match status" value="1"/>
</dbReference>
<dbReference type="Proteomes" id="UP000504610">
    <property type="component" value="Chromosome 6"/>
</dbReference>
<protein>
    <recommendedName>
        <fullName evidence="2">chorismate mutase</fullName>
        <ecNumber evidence="2">5.4.99.5</ecNumber>
    </recommendedName>
</protein>
<dbReference type="InterPro" id="IPR026960">
    <property type="entry name" value="RVT-Znf"/>
</dbReference>
<dbReference type="GO" id="GO:0046417">
    <property type="term" value="P:chorismate metabolic process"/>
    <property type="evidence" value="ECO:0007669"/>
    <property type="project" value="InterPro"/>
</dbReference>
<dbReference type="GO" id="GO:0005737">
    <property type="term" value="C:cytoplasm"/>
    <property type="evidence" value="ECO:0007669"/>
    <property type="project" value="TreeGrafter"/>
</dbReference>
<dbReference type="OrthoDB" id="1088926at2759"/>
<feature type="domain" description="Reverse transcriptase zinc-binding" evidence="4">
    <location>
        <begin position="87"/>
        <end position="171"/>
    </location>
</feature>
<evidence type="ECO:0000256" key="3">
    <source>
        <dbReference type="ARBA" id="ARBA00023235"/>
    </source>
</evidence>
<organism evidence="5 6">
    <name type="scientific">Raphanus sativus</name>
    <name type="common">Radish</name>
    <name type="synonym">Raphanus raphanistrum var. sativus</name>
    <dbReference type="NCBI Taxonomy" id="3726"/>
    <lineage>
        <taxon>Eukaryota</taxon>
        <taxon>Viridiplantae</taxon>
        <taxon>Streptophyta</taxon>
        <taxon>Embryophyta</taxon>
        <taxon>Tracheophyta</taxon>
        <taxon>Spermatophyta</taxon>
        <taxon>Magnoliopsida</taxon>
        <taxon>eudicotyledons</taxon>
        <taxon>Gunneridae</taxon>
        <taxon>Pentapetalae</taxon>
        <taxon>rosids</taxon>
        <taxon>malvids</taxon>
        <taxon>Brassicales</taxon>
        <taxon>Brassicaceae</taxon>
        <taxon>Brassiceae</taxon>
        <taxon>Raphanus</taxon>
    </lineage>
</organism>
<dbReference type="AlphaFoldDB" id="A0A9W3BUZ1"/>
<dbReference type="GO" id="GO:0004106">
    <property type="term" value="F:chorismate mutase activity"/>
    <property type="evidence" value="ECO:0007669"/>
    <property type="project" value="UniProtKB-EC"/>
</dbReference>
<dbReference type="GeneID" id="130495600"/>
<dbReference type="InterPro" id="IPR008238">
    <property type="entry name" value="Chorismate_mutase_AroQ_euk"/>
</dbReference>
<dbReference type="InterPro" id="IPR036263">
    <property type="entry name" value="Chorismate_II_sf"/>
</dbReference>
<dbReference type="Gene3D" id="1.10.590.10">
    <property type="entry name" value="Chorismate mutase, AroQ class superfamily, eukaryotic"/>
    <property type="match status" value="1"/>
</dbReference>
<evidence type="ECO:0000313" key="5">
    <source>
        <dbReference type="Proteomes" id="UP000504610"/>
    </source>
</evidence>
<dbReference type="EC" id="5.4.99.5" evidence="2"/>
<keyword evidence="5" id="KW-1185">Reference proteome</keyword>
<accession>A0A9W3BUZ1</accession>
<dbReference type="RefSeq" id="XP_056842998.1">
    <property type="nucleotide sequence ID" value="XM_056987018.1"/>
</dbReference>
<name>A0A9W3BUZ1_RAPSA</name>
<evidence type="ECO:0000256" key="2">
    <source>
        <dbReference type="ARBA" id="ARBA00012404"/>
    </source>
</evidence>
<keyword evidence="3" id="KW-0413">Isomerase</keyword>
<evidence type="ECO:0000313" key="6">
    <source>
        <dbReference type="RefSeq" id="XP_056842998.1"/>
    </source>
</evidence>
<dbReference type="PANTHER" id="PTHR21145:SF0">
    <property type="entry name" value="CHORISMATE MUTASE 1, CHLOROPLASTIC"/>
    <property type="match status" value="1"/>
</dbReference>
<evidence type="ECO:0000256" key="1">
    <source>
        <dbReference type="ARBA" id="ARBA00000824"/>
    </source>
</evidence>
<evidence type="ECO:0000259" key="4">
    <source>
        <dbReference type="Pfam" id="PF13966"/>
    </source>
</evidence>
<reference evidence="5" key="1">
    <citation type="journal article" date="2019" name="Database">
        <title>The radish genome database (RadishGD): an integrated information resource for radish genomics.</title>
        <authorList>
            <person name="Yu H.J."/>
            <person name="Baek S."/>
            <person name="Lee Y.J."/>
            <person name="Cho A."/>
            <person name="Mun J.H."/>
        </authorList>
    </citation>
    <scope>NUCLEOTIDE SEQUENCE [LARGE SCALE GENOMIC DNA]</scope>
    <source>
        <strain evidence="5">cv. WK10039</strain>
    </source>
</reference>